<dbReference type="AlphaFoldDB" id="A0A6N9Q779"/>
<dbReference type="OrthoDB" id="9808209at2"/>
<dbReference type="Pfam" id="PF05521">
    <property type="entry name" value="Phage_HCP"/>
    <property type="match status" value="1"/>
</dbReference>
<dbReference type="InterPro" id="IPR008767">
    <property type="entry name" value="Phage_SPP1_head-tail_adaptor"/>
</dbReference>
<dbReference type="RefSeq" id="WP_160647532.1">
    <property type="nucleotide sequence ID" value="NZ_SIJB01000037.1"/>
</dbReference>
<name>A0A6N9Q779_9BACL</name>
<dbReference type="NCBIfam" id="TIGR01563">
    <property type="entry name" value="gp16_SPP1"/>
    <property type="match status" value="1"/>
</dbReference>
<dbReference type="EMBL" id="SIJB01000037">
    <property type="protein sequence ID" value="NBI30717.1"/>
    <property type="molecule type" value="Genomic_DNA"/>
</dbReference>
<evidence type="ECO:0000313" key="2">
    <source>
        <dbReference type="Proteomes" id="UP000448943"/>
    </source>
</evidence>
<organism evidence="1 2">
    <name type="scientific">Chengkuizengella marina</name>
    <dbReference type="NCBI Taxonomy" id="2507566"/>
    <lineage>
        <taxon>Bacteria</taxon>
        <taxon>Bacillati</taxon>
        <taxon>Bacillota</taxon>
        <taxon>Bacilli</taxon>
        <taxon>Bacillales</taxon>
        <taxon>Paenibacillaceae</taxon>
        <taxon>Chengkuizengella</taxon>
    </lineage>
</organism>
<comment type="caution">
    <text evidence="1">The sequence shown here is derived from an EMBL/GenBank/DDBJ whole genome shotgun (WGS) entry which is preliminary data.</text>
</comment>
<keyword evidence="2" id="KW-1185">Reference proteome</keyword>
<sequence length="109" mass="13160">MNPAKLKHRIEIWGRVKTENELKQTVYKDQKLYNIWAEIIPQTGKLQKQQAETMLSNVSHKIQVRYKAGKDITEEMHIKFQGKRFDIKYILNPYFKNERFEIFCEEVID</sequence>
<gene>
    <name evidence="1" type="ORF">ERL59_17335</name>
</gene>
<dbReference type="Gene3D" id="2.40.10.270">
    <property type="entry name" value="Bacteriophage SPP1 head-tail adaptor protein"/>
    <property type="match status" value="1"/>
</dbReference>
<dbReference type="Proteomes" id="UP000448943">
    <property type="component" value="Unassembled WGS sequence"/>
</dbReference>
<proteinExistence type="predicted"/>
<accession>A0A6N9Q779</accession>
<protein>
    <submittedName>
        <fullName evidence="1">Head-tail adaptor protein</fullName>
    </submittedName>
</protein>
<evidence type="ECO:0000313" key="1">
    <source>
        <dbReference type="EMBL" id="NBI30717.1"/>
    </source>
</evidence>
<reference evidence="1 2" key="1">
    <citation type="submission" date="2019-01" db="EMBL/GenBank/DDBJ databases">
        <title>Chengkuizengella sp. nov., isolated from deep-sea sediment of East Pacific Ocean.</title>
        <authorList>
            <person name="Yang J."/>
            <person name="Lai Q."/>
            <person name="Shao Z."/>
        </authorList>
    </citation>
    <scope>NUCLEOTIDE SEQUENCE [LARGE SCALE GENOMIC DNA]</scope>
    <source>
        <strain evidence="1 2">YPA3-1-1</strain>
    </source>
</reference>
<dbReference type="InterPro" id="IPR038666">
    <property type="entry name" value="SSP1_head-tail_sf"/>
</dbReference>